<organism evidence="2 3">
    <name type="scientific">Azorhizobium caulinodans (strain ATCC 43989 / DSM 5975 / JCM 20966 / LMG 6465 / NBRC 14845 / NCIMB 13405 / ORS 571)</name>
    <dbReference type="NCBI Taxonomy" id="438753"/>
    <lineage>
        <taxon>Bacteria</taxon>
        <taxon>Pseudomonadati</taxon>
        <taxon>Pseudomonadota</taxon>
        <taxon>Alphaproteobacteria</taxon>
        <taxon>Hyphomicrobiales</taxon>
        <taxon>Xanthobacteraceae</taxon>
        <taxon>Azorhizobium</taxon>
    </lineage>
</organism>
<reference evidence="2 3" key="5">
    <citation type="journal article" date="2010" name="Appl. Environ. Microbiol.">
        <title>phrR-like gene praR of Azorhizobium caulinodans ORS571 is essential for symbiosis with Sesbania rostrata and is involved in expression of reb genes.</title>
        <authorList>
            <person name="Akiba N."/>
            <person name="Aono T."/>
            <person name="Toyazaki H."/>
            <person name="Sato S."/>
            <person name="Oyaizu H."/>
        </authorList>
    </citation>
    <scope>NUCLEOTIDE SEQUENCE [LARGE SCALE GENOMIC DNA]</scope>
    <source>
        <strain evidence="3">ATCC 43989 / DSM 5975 / JCM 20966 / LMG 6465 / NBRC 14845 / NCIMB 13405 / ORS 571</strain>
    </source>
</reference>
<dbReference type="Gene3D" id="1.20.1290.10">
    <property type="entry name" value="AhpD-like"/>
    <property type="match status" value="1"/>
</dbReference>
<evidence type="ECO:0000313" key="2">
    <source>
        <dbReference type="EMBL" id="BAF87318.1"/>
    </source>
</evidence>
<dbReference type="InterPro" id="IPR003779">
    <property type="entry name" value="CMD-like"/>
</dbReference>
<proteinExistence type="predicted"/>
<reference evidence="3" key="2">
    <citation type="submission" date="2007-04" db="EMBL/GenBank/DDBJ databases">
        <title>Complete genome sequence of the nitrogen-fixing bacterium Azorhizobium caulinodans ORS571.</title>
        <authorList>
            <person name="Lee K.B."/>
            <person name="Backer P.D."/>
            <person name="Aono T."/>
            <person name="Liu C.T."/>
            <person name="Suzuki S."/>
            <person name="Suzuki T."/>
            <person name="Kaneko T."/>
            <person name="Yamada M."/>
            <person name="Tabata S."/>
            <person name="Kupfer D.M."/>
            <person name="Najar F.Z."/>
            <person name="Wiley G.B."/>
            <person name="Roe B."/>
            <person name="Binnewies T."/>
            <person name="Ussery D."/>
            <person name="Vereecke D."/>
            <person name="Gevers D."/>
            <person name="Holsters M."/>
            <person name="Oyaizu H."/>
        </authorList>
    </citation>
    <scope>NUCLEOTIDE SEQUENCE [LARGE SCALE GENOMIC DNA]</scope>
    <source>
        <strain evidence="3">ATCC 43989 / DSM 5975 / JCM 20966 / LMG 6465 / NBRC 14845 / NCIMB 13405 / ORS 571</strain>
    </source>
</reference>
<dbReference type="Proteomes" id="UP000000270">
    <property type="component" value="Chromosome"/>
</dbReference>
<name>A8I109_AZOC5</name>
<dbReference type="InterPro" id="IPR029032">
    <property type="entry name" value="AhpD-like"/>
</dbReference>
<evidence type="ECO:0000259" key="1">
    <source>
        <dbReference type="Pfam" id="PF02627"/>
    </source>
</evidence>
<accession>A8I109</accession>
<feature type="domain" description="Carboxymuconolactone decarboxylase-like" evidence="1">
    <location>
        <begin position="41"/>
        <end position="116"/>
    </location>
</feature>
<gene>
    <name evidence="2" type="ordered locus">AZC_1320</name>
</gene>
<reference evidence="2 3" key="6">
    <citation type="journal article" date="2011" name="Appl. Environ. Microbiol.">
        <title>Involvement of the azorhizobial chromosome partition gene (parA) in the onset of bacteroid differentiation during Sesbania rostrata stem nodule development.</title>
        <authorList>
            <person name="Liu CT."/>
            <person name="Lee KB."/>
            <person name="Wang YS."/>
            <person name="Peng MH."/>
            <person name="Lee KT."/>
            <person name="Suzuki S."/>
            <person name="Suzuki T."/>
            <person name="Oyaizu H."/>
        </authorList>
    </citation>
    <scope>NUCLEOTIDE SEQUENCE [LARGE SCALE GENOMIC DNA]</scope>
    <source>
        <strain evidence="3">ATCC 43989 / DSM 5975 / JCM 20966 / LMG 6465 / NBRC 14845 / NCIMB 13405 / ORS 571</strain>
    </source>
</reference>
<dbReference type="GO" id="GO:0051920">
    <property type="term" value="F:peroxiredoxin activity"/>
    <property type="evidence" value="ECO:0007669"/>
    <property type="project" value="InterPro"/>
</dbReference>
<protein>
    <submittedName>
        <fullName evidence="2">Uncharacterized conserved protein</fullName>
    </submittedName>
</protein>
<dbReference type="PANTHER" id="PTHR34846">
    <property type="entry name" value="4-CARBOXYMUCONOLACTONE DECARBOXYLASE FAMILY PROTEIN (AFU_ORTHOLOGUE AFUA_6G11590)"/>
    <property type="match status" value="1"/>
</dbReference>
<dbReference type="SUPFAM" id="SSF69118">
    <property type="entry name" value="AhpD-like"/>
    <property type="match status" value="1"/>
</dbReference>
<dbReference type="HOGENOM" id="CLU_082760_3_0_5"/>
<dbReference type="eggNOG" id="COG2128">
    <property type="taxonomic scope" value="Bacteria"/>
</dbReference>
<dbReference type="PANTHER" id="PTHR34846:SF11">
    <property type="entry name" value="4-CARBOXYMUCONOLACTONE DECARBOXYLASE FAMILY PROTEIN (AFU_ORTHOLOGUE AFUA_6G11590)"/>
    <property type="match status" value="1"/>
</dbReference>
<dbReference type="AlphaFoldDB" id="A8I109"/>
<keyword evidence="3" id="KW-1185">Reference proteome</keyword>
<sequence length="182" mass="19858">MRIKDLPLDEMTPEQRAVAEEAISGKRGRVPAPLRAWLHSPELGRRAQHLGAFVRYDTSLPPDLSELAILVVARRWTSHFEWYAHAREGLKAGLSQQVITAIANRETPPLDSAAARVVHDFSRSVVESGRATDALYARATAALGEKGVVDLVGLLGYYTLVAFTLNVFDIGLPEGETSALEA</sequence>
<reference evidence="2 3" key="1">
    <citation type="journal article" date="2007" name="Appl. Environ. Microbiol.">
        <title>Rhizobial factors required for stem nodule maturation and maintenance in Sesbania rostrata-Azorhizobium caulinodans ORS571 symbiosis.</title>
        <authorList>
            <person name="Suzuki S."/>
            <person name="Aono T."/>
            <person name="Lee KB."/>
            <person name="Suzuki T."/>
            <person name="Liu CT."/>
            <person name="Miwa H."/>
            <person name="Wakao S."/>
            <person name="Iki T."/>
            <person name="Oyaizu H."/>
        </authorList>
    </citation>
    <scope>NUCLEOTIDE SEQUENCE [LARGE SCALE GENOMIC DNA]</scope>
    <source>
        <strain evidence="3">ATCC 43989 / DSM 5975 / JCM 20966 / LMG 6465 / NBRC 14845 / NCIMB 13405 / ORS 571</strain>
    </source>
</reference>
<dbReference type="RefSeq" id="WP_012169848.1">
    <property type="nucleotide sequence ID" value="NC_009937.1"/>
</dbReference>
<dbReference type="Pfam" id="PF02627">
    <property type="entry name" value="CMD"/>
    <property type="match status" value="1"/>
</dbReference>
<dbReference type="STRING" id="438753.AZC_1320"/>
<dbReference type="KEGG" id="azc:AZC_1320"/>
<reference evidence="2 3" key="4">
    <citation type="journal article" date="2009" name="Appl. Environ. Microbiol.">
        <title>Comparative genome-wide transcriptional profiling of Azorhizobium caulinodans ORS571 grown under free-living and symbiotic conditions.</title>
        <authorList>
            <person name="Tsukada S."/>
            <person name="Aono T."/>
            <person name="Akiba N."/>
            <person name="Lee KB."/>
            <person name="Liu CT."/>
            <person name="Toyazaki H."/>
            <person name="Oyaizu H."/>
        </authorList>
    </citation>
    <scope>NUCLEOTIDE SEQUENCE [LARGE SCALE GENOMIC DNA]</scope>
    <source>
        <strain evidence="3">ATCC 43989 / DSM 5975 / JCM 20966 / LMG 6465 / NBRC 14845 / NCIMB 13405 / ORS 571</strain>
    </source>
</reference>
<evidence type="ECO:0000313" key="3">
    <source>
        <dbReference type="Proteomes" id="UP000000270"/>
    </source>
</evidence>
<reference evidence="2 3" key="3">
    <citation type="journal article" date="2008" name="BMC Genomics">
        <title>The genome of the versatile nitrogen fixer Azorhizobium caulinodans ORS571.</title>
        <authorList>
            <person name="Lee KB."/>
            <person name="Backer P.D."/>
            <person name="Aono T."/>
            <person name="Liu CT."/>
            <person name="Suzuki S."/>
            <person name="Suzuki T."/>
            <person name="Kaneko T."/>
            <person name="Yamada M."/>
            <person name="Tabata S."/>
            <person name="Kupfer D.M."/>
            <person name="Najar F.Z."/>
            <person name="Wiley G.B."/>
            <person name="Roe B."/>
            <person name="Binnewies T.T."/>
            <person name="Ussery D.W."/>
            <person name="D'Haeze W."/>
            <person name="Herder J.D."/>
            <person name="Gevers D."/>
            <person name="Vereecke D."/>
            <person name="Holsters M."/>
            <person name="Oyaizu H."/>
        </authorList>
    </citation>
    <scope>NUCLEOTIDE SEQUENCE [LARGE SCALE GENOMIC DNA]</scope>
    <source>
        <strain evidence="3">ATCC 43989 / DSM 5975 / JCM 20966 / LMG 6465 / NBRC 14845 / NCIMB 13405 / ORS 571</strain>
    </source>
</reference>
<dbReference type="EMBL" id="AP009384">
    <property type="protein sequence ID" value="BAF87318.1"/>
    <property type="molecule type" value="Genomic_DNA"/>
</dbReference>